<dbReference type="Pfam" id="PF12697">
    <property type="entry name" value="Abhydrolase_6"/>
    <property type="match status" value="1"/>
</dbReference>
<feature type="chain" id="PRO_5040357112" evidence="1">
    <location>
        <begin position="23"/>
        <end position="300"/>
    </location>
</feature>
<dbReference type="PANTHER" id="PTHR37017:SF13">
    <property type="entry name" value="AB HYDROLASE-1 DOMAIN-CONTAINING PROTEIN"/>
    <property type="match status" value="1"/>
</dbReference>
<protein>
    <submittedName>
        <fullName evidence="3">Alpha/beta-hydrolase</fullName>
    </submittedName>
</protein>
<accession>A0A9P4H527</accession>
<evidence type="ECO:0000313" key="3">
    <source>
        <dbReference type="EMBL" id="KAF2026826.1"/>
    </source>
</evidence>
<dbReference type="InterPro" id="IPR052897">
    <property type="entry name" value="Sec-Metab_Biosynth_Hydrolase"/>
</dbReference>
<reference evidence="3" key="1">
    <citation type="journal article" date="2020" name="Stud. Mycol.">
        <title>101 Dothideomycetes genomes: a test case for predicting lifestyles and emergence of pathogens.</title>
        <authorList>
            <person name="Haridas S."/>
            <person name="Albert R."/>
            <person name="Binder M."/>
            <person name="Bloem J."/>
            <person name="Labutti K."/>
            <person name="Salamov A."/>
            <person name="Andreopoulos B."/>
            <person name="Baker S."/>
            <person name="Barry K."/>
            <person name="Bills G."/>
            <person name="Bluhm B."/>
            <person name="Cannon C."/>
            <person name="Castanera R."/>
            <person name="Culley D."/>
            <person name="Daum C."/>
            <person name="Ezra D."/>
            <person name="Gonzalez J."/>
            <person name="Henrissat B."/>
            <person name="Kuo A."/>
            <person name="Liang C."/>
            <person name="Lipzen A."/>
            <person name="Lutzoni F."/>
            <person name="Magnuson J."/>
            <person name="Mondo S."/>
            <person name="Nolan M."/>
            <person name="Ohm R."/>
            <person name="Pangilinan J."/>
            <person name="Park H.-J."/>
            <person name="Ramirez L."/>
            <person name="Alfaro M."/>
            <person name="Sun H."/>
            <person name="Tritt A."/>
            <person name="Yoshinaga Y."/>
            <person name="Zwiers L.-H."/>
            <person name="Turgeon B."/>
            <person name="Goodwin S."/>
            <person name="Spatafora J."/>
            <person name="Crous P."/>
            <person name="Grigoriev I."/>
        </authorList>
    </citation>
    <scope>NUCLEOTIDE SEQUENCE</scope>
    <source>
        <strain evidence="3">CBS 110217</strain>
    </source>
</reference>
<keyword evidence="4" id="KW-1185">Reference proteome</keyword>
<proteinExistence type="predicted"/>
<evidence type="ECO:0000256" key="1">
    <source>
        <dbReference type="SAM" id="SignalP"/>
    </source>
</evidence>
<keyword evidence="1" id="KW-0732">Signal</keyword>
<organism evidence="3 4">
    <name type="scientific">Setomelanomma holmii</name>
    <dbReference type="NCBI Taxonomy" id="210430"/>
    <lineage>
        <taxon>Eukaryota</taxon>
        <taxon>Fungi</taxon>
        <taxon>Dikarya</taxon>
        <taxon>Ascomycota</taxon>
        <taxon>Pezizomycotina</taxon>
        <taxon>Dothideomycetes</taxon>
        <taxon>Pleosporomycetidae</taxon>
        <taxon>Pleosporales</taxon>
        <taxon>Pleosporineae</taxon>
        <taxon>Phaeosphaeriaceae</taxon>
        <taxon>Setomelanomma</taxon>
    </lineage>
</organism>
<dbReference type="PANTHER" id="PTHR37017">
    <property type="entry name" value="AB HYDROLASE-1 DOMAIN-CONTAINING PROTEIN-RELATED"/>
    <property type="match status" value="1"/>
</dbReference>
<dbReference type="OrthoDB" id="408373at2759"/>
<dbReference type="Gene3D" id="3.40.50.1820">
    <property type="entry name" value="alpha/beta hydrolase"/>
    <property type="match status" value="1"/>
</dbReference>
<dbReference type="InterPro" id="IPR029058">
    <property type="entry name" value="AB_hydrolase_fold"/>
</dbReference>
<dbReference type="AlphaFoldDB" id="A0A9P4H527"/>
<sequence length="300" mass="32584">MSRLLSLTLLLMSFLAVITSKGAITESTKTKTAVILVHGAFGSASVWDQVKTRLSNFAYDVEAVQLPSVGKNAANLERTADIKVVQKAIRKRVHQGRGGGQNVILVGNSYGATVIGDAVKDFEKLSSVSPAAPAQGKILGLIMLSGFIPYITEVTTQDHLDIRLISPSWFRFQGTSLVYWDNDLKNYPPSVTLFTLLEKDAAASTVSSLAPSSFVALNATAQYIPYTGTFRCLYVVGAHDNAVPAALSQSYIDQPGAKFEVLTIDGDHEPQLCRPDTVVQVIRRFIGEKIYKIDGQVWMS</sequence>
<dbReference type="Proteomes" id="UP000799777">
    <property type="component" value="Unassembled WGS sequence"/>
</dbReference>
<evidence type="ECO:0000259" key="2">
    <source>
        <dbReference type="Pfam" id="PF12697"/>
    </source>
</evidence>
<dbReference type="InterPro" id="IPR000073">
    <property type="entry name" value="AB_hydrolase_1"/>
</dbReference>
<dbReference type="EMBL" id="ML978236">
    <property type="protein sequence ID" value="KAF2026826.1"/>
    <property type="molecule type" value="Genomic_DNA"/>
</dbReference>
<feature type="signal peptide" evidence="1">
    <location>
        <begin position="1"/>
        <end position="22"/>
    </location>
</feature>
<comment type="caution">
    <text evidence="3">The sequence shown here is derived from an EMBL/GenBank/DDBJ whole genome shotgun (WGS) entry which is preliminary data.</text>
</comment>
<dbReference type="SUPFAM" id="SSF53474">
    <property type="entry name" value="alpha/beta-Hydrolases"/>
    <property type="match status" value="1"/>
</dbReference>
<evidence type="ECO:0000313" key="4">
    <source>
        <dbReference type="Proteomes" id="UP000799777"/>
    </source>
</evidence>
<feature type="domain" description="AB hydrolase-1" evidence="2">
    <location>
        <begin position="34"/>
        <end position="280"/>
    </location>
</feature>
<name>A0A9P4H527_9PLEO</name>
<gene>
    <name evidence="3" type="ORF">EK21DRAFT_92074</name>
</gene>